<sequence>MLLGERLGIQFCSPFISFRVGFCAREEITHPTSGRERARCTSSSGGACSREAAVNTALTSVAVFILMGRSFISAATYSKG</sequence>
<protein>
    <submittedName>
        <fullName evidence="1">Uncharacterized protein</fullName>
    </submittedName>
</protein>
<proteinExistence type="predicted"/>
<organism evidence="1 2">
    <name type="scientific">Caerostris extrusa</name>
    <name type="common">Bark spider</name>
    <name type="synonym">Caerostris bankana</name>
    <dbReference type="NCBI Taxonomy" id="172846"/>
    <lineage>
        <taxon>Eukaryota</taxon>
        <taxon>Metazoa</taxon>
        <taxon>Ecdysozoa</taxon>
        <taxon>Arthropoda</taxon>
        <taxon>Chelicerata</taxon>
        <taxon>Arachnida</taxon>
        <taxon>Araneae</taxon>
        <taxon>Araneomorphae</taxon>
        <taxon>Entelegynae</taxon>
        <taxon>Araneoidea</taxon>
        <taxon>Araneidae</taxon>
        <taxon>Caerostris</taxon>
    </lineage>
</organism>
<accession>A0AAV4WH57</accession>
<comment type="caution">
    <text evidence="1">The sequence shown here is derived from an EMBL/GenBank/DDBJ whole genome shotgun (WGS) entry which is preliminary data.</text>
</comment>
<dbReference type="Proteomes" id="UP001054945">
    <property type="component" value="Unassembled WGS sequence"/>
</dbReference>
<reference evidence="1 2" key="1">
    <citation type="submission" date="2021-06" db="EMBL/GenBank/DDBJ databases">
        <title>Caerostris extrusa draft genome.</title>
        <authorList>
            <person name="Kono N."/>
            <person name="Arakawa K."/>
        </authorList>
    </citation>
    <scope>NUCLEOTIDE SEQUENCE [LARGE SCALE GENOMIC DNA]</scope>
</reference>
<name>A0AAV4WH57_CAEEX</name>
<gene>
    <name evidence="1" type="ORF">CEXT_231401</name>
</gene>
<evidence type="ECO:0000313" key="2">
    <source>
        <dbReference type="Proteomes" id="UP001054945"/>
    </source>
</evidence>
<dbReference type="AlphaFoldDB" id="A0AAV4WH57"/>
<evidence type="ECO:0000313" key="1">
    <source>
        <dbReference type="EMBL" id="GIY81992.1"/>
    </source>
</evidence>
<keyword evidence="2" id="KW-1185">Reference proteome</keyword>
<dbReference type="EMBL" id="BPLR01016190">
    <property type="protein sequence ID" value="GIY81992.1"/>
    <property type="molecule type" value="Genomic_DNA"/>
</dbReference>